<dbReference type="EMBL" id="OCST01000002">
    <property type="protein sequence ID" value="SOE58163.1"/>
    <property type="molecule type" value="Genomic_DNA"/>
</dbReference>
<dbReference type="PANTHER" id="PTHR43646">
    <property type="entry name" value="GLYCOSYLTRANSFERASE"/>
    <property type="match status" value="1"/>
</dbReference>
<keyword evidence="4 11" id="KW-0808">Transferase</keyword>
<feature type="domain" description="Glycosyltransferase 2-like" evidence="10">
    <location>
        <begin position="9"/>
        <end position="139"/>
    </location>
</feature>
<comment type="function">
    <text evidence="6">Catalyzes the glycosylation of 4,4'-diaponeurosporenoate, i.e. the esterification of glucose at the C1'' position with the carboxyl group of 4,4'-diaponeurosporenic acid, to form glycosyl-4,4'-diaponeurosporenoate. This is a step in the biosynthesis of staphyloxanthin, an orange pigment present in most staphylococci strains.</text>
</comment>
<comment type="pathway">
    <text evidence="7">Carotenoid biosynthesis; staphyloxanthin biosynthesis; staphyloxanthin from farnesyl diphosphate: step 4/5.</text>
</comment>
<dbReference type="GO" id="GO:0016757">
    <property type="term" value="F:glycosyltransferase activity"/>
    <property type="evidence" value="ECO:0007669"/>
    <property type="project" value="UniProtKB-KW"/>
</dbReference>
<comment type="similarity">
    <text evidence="8">Belongs to the glycosyltransferase 2 family. CrtQ subfamily.</text>
</comment>
<evidence type="ECO:0000313" key="11">
    <source>
        <dbReference type="EMBL" id="SOE58163.1"/>
    </source>
</evidence>
<sequence>MKAIAELVVMIPARDEEVLIGRCLESVLVARDLVEIPVRVVVVADGCLDATAHVARGYPGVLVVEIDSSNVGTARASAARAALSLITADPARVWMANTDADSVVPPNWLVEQVRLADSGTDVMIGTVRPEFYDLTDEQVRAWRASHLPGEANGHVHGANLGIRASIYLKSGGYDAVPEHEDVELVAKLRHVGRAVACATCEVVTSGRAVGRTPGGYARHLREDLVPEMQRTT</sequence>
<dbReference type="InterPro" id="IPR029044">
    <property type="entry name" value="Nucleotide-diphossugar_trans"/>
</dbReference>
<evidence type="ECO:0000313" key="12">
    <source>
        <dbReference type="Proteomes" id="UP000219440"/>
    </source>
</evidence>
<keyword evidence="12" id="KW-1185">Reference proteome</keyword>
<evidence type="ECO:0000256" key="8">
    <source>
        <dbReference type="ARBA" id="ARBA00038120"/>
    </source>
</evidence>
<evidence type="ECO:0000259" key="10">
    <source>
        <dbReference type="Pfam" id="PF00535"/>
    </source>
</evidence>
<keyword evidence="3" id="KW-0328">Glycosyltransferase</keyword>
<dbReference type="AlphaFoldDB" id="A0A2C8Z3B6"/>
<evidence type="ECO:0000256" key="6">
    <source>
        <dbReference type="ARBA" id="ARBA00037281"/>
    </source>
</evidence>
<keyword evidence="5" id="KW-0472">Membrane</keyword>
<evidence type="ECO:0000256" key="2">
    <source>
        <dbReference type="ARBA" id="ARBA00022475"/>
    </source>
</evidence>
<dbReference type="SUPFAM" id="SSF53448">
    <property type="entry name" value="Nucleotide-diphospho-sugar transferases"/>
    <property type="match status" value="1"/>
</dbReference>
<accession>A0A2C8Z3B6</accession>
<protein>
    <recommendedName>
        <fullName evidence="9">4,4'-diaponeurosporenoate glycosyltransferase</fullName>
    </recommendedName>
</protein>
<evidence type="ECO:0000256" key="7">
    <source>
        <dbReference type="ARBA" id="ARBA00037904"/>
    </source>
</evidence>
<proteinExistence type="inferred from homology"/>
<dbReference type="Gene3D" id="3.90.550.10">
    <property type="entry name" value="Spore Coat Polysaccharide Biosynthesis Protein SpsA, Chain A"/>
    <property type="match status" value="1"/>
</dbReference>
<keyword evidence="2" id="KW-1003">Cell membrane</keyword>
<evidence type="ECO:0000256" key="4">
    <source>
        <dbReference type="ARBA" id="ARBA00022679"/>
    </source>
</evidence>
<comment type="subcellular location">
    <subcellularLocation>
        <location evidence="1">Cell membrane</location>
    </subcellularLocation>
</comment>
<name>A0A2C8Z3B6_9MICO</name>
<gene>
    <name evidence="11" type="ORF">SAMN06296378_0731</name>
</gene>
<evidence type="ECO:0000256" key="1">
    <source>
        <dbReference type="ARBA" id="ARBA00004236"/>
    </source>
</evidence>
<dbReference type="GO" id="GO:0005886">
    <property type="term" value="C:plasma membrane"/>
    <property type="evidence" value="ECO:0007669"/>
    <property type="project" value="UniProtKB-SubCell"/>
</dbReference>
<dbReference type="InterPro" id="IPR001173">
    <property type="entry name" value="Glyco_trans_2-like"/>
</dbReference>
<dbReference type="Pfam" id="PF00535">
    <property type="entry name" value="Glycos_transf_2"/>
    <property type="match status" value="1"/>
</dbReference>
<dbReference type="PANTHER" id="PTHR43646:SF2">
    <property type="entry name" value="GLYCOSYLTRANSFERASE 2-LIKE DOMAIN-CONTAINING PROTEIN"/>
    <property type="match status" value="1"/>
</dbReference>
<reference evidence="11 12" key="1">
    <citation type="submission" date="2017-09" db="EMBL/GenBank/DDBJ databases">
        <authorList>
            <person name="Ehlers B."/>
            <person name="Leendertz F.H."/>
        </authorList>
    </citation>
    <scope>NUCLEOTIDE SEQUENCE [LARGE SCALE GENOMIC DNA]</scope>
    <source>
        <strain evidence="11 12">CGMCC 1.05381</strain>
    </source>
</reference>
<organism evidence="11 12">
    <name type="scientific">Salinibacterium xinjiangense</name>
    <dbReference type="NCBI Taxonomy" id="386302"/>
    <lineage>
        <taxon>Bacteria</taxon>
        <taxon>Bacillati</taxon>
        <taxon>Actinomycetota</taxon>
        <taxon>Actinomycetes</taxon>
        <taxon>Micrococcales</taxon>
        <taxon>Microbacteriaceae</taxon>
        <taxon>Salinibacterium</taxon>
    </lineage>
</organism>
<dbReference type="RefSeq" id="WP_229671262.1">
    <property type="nucleotide sequence ID" value="NZ_BMLC01000001.1"/>
</dbReference>
<evidence type="ECO:0000256" key="9">
    <source>
        <dbReference type="ARBA" id="ARBA00040345"/>
    </source>
</evidence>
<evidence type="ECO:0000256" key="3">
    <source>
        <dbReference type="ARBA" id="ARBA00022676"/>
    </source>
</evidence>
<dbReference type="Proteomes" id="UP000219440">
    <property type="component" value="Unassembled WGS sequence"/>
</dbReference>
<evidence type="ECO:0000256" key="5">
    <source>
        <dbReference type="ARBA" id="ARBA00023136"/>
    </source>
</evidence>